<sequence>MFFIFSNLILLYKLWYIHLLKLINVRNNFLKCISLTVSPLDLLGIFIHTFVFADPIEIPLASSSRLVGFLWC</sequence>
<dbReference type="Proteomes" id="UP000594263">
    <property type="component" value="Unplaced"/>
</dbReference>
<reference evidence="1" key="1">
    <citation type="submission" date="2021-01" db="UniProtKB">
        <authorList>
            <consortium name="EnsemblPlants"/>
        </authorList>
    </citation>
    <scope>IDENTIFICATION</scope>
</reference>
<keyword evidence="2" id="KW-1185">Reference proteome</keyword>
<dbReference type="Gramene" id="Kaladp0520s0001.1.v1.1">
    <property type="protein sequence ID" value="Kaladp0520s0001.1.v1.1.CDS.1"/>
    <property type="gene ID" value="Kaladp0520s0001.v1.1"/>
</dbReference>
<dbReference type="EnsemblPlants" id="Kaladp0520s0001.1.v1.1">
    <property type="protein sequence ID" value="Kaladp0520s0001.1.v1.1.CDS.1"/>
    <property type="gene ID" value="Kaladp0520s0001.v1.1"/>
</dbReference>
<dbReference type="AlphaFoldDB" id="A0A7N0VCR8"/>
<name>A0A7N0VCR8_KALFE</name>
<proteinExistence type="predicted"/>
<accession>A0A7N0VCR8</accession>
<evidence type="ECO:0000313" key="1">
    <source>
        <dbReference type="EnsemblPlants" id="Kaladp0520s0001.1.v1.1.CDS.1"/>
    </source>
</evidence>
<organism evidence="1 2">
    <name type="scientific">Kalanchoe fedtschenkoi</name>
    <name type="common">Lavender scallops</name>
    <name type="synonym">South American air plant</name>
    <dbReference type="NCBI Taxonomy" id="63787"/>
    <lineage>
        <taxon>Eukaryota</taxon>
        <taxon>Viridiplantae</taxon>
        <taxon>Streptophyta</taxon>
        <taxon>Embryophyta</taxon>
        <taxon>Tracheophyta</taxon>
        <taxon>Spermatophyta</taxon>
        <taxon>Magnoliopsida</taxon>
        <taxon>eudicotyledons</taxon>
        <taxon>Gunneridae</taxon>
        <taxon>Pentapetalae</taxon>
        <taxon>Saxifragales</taxon>
        <taxon>Crassulaceae</taxon>
        <taxon>Kalanchoe</taxon>
    </lineage>
</organism>
<protein>
    <submittedName>
        <fullName evidence="1">Uncharacterized protein</fullName>
    </submittedName>
</protein>
<evidence type="ECO:0000313" key="2">
    <source>
        <dbReference type="Proteomes" id="UP000594263"/>
    </source>
</evidence>